<dbReference type="Proteomes" id="UP000308600">
    <property type="component" value="Unassembled WGS sequence"/>
</dbReference>
<evidence type="ECO:0000313" key="1">
    <source>
        <dbReference type="EMBL" id="TFK74411.1"/>
    </source>
</evidence>
<gene>
    <name evidence="1" type="ORF">BDN72DRAFT_759772</name>
</gene>
<organism evidence="1 2">
    <name type="scientific">Pluteus cervinus</name>
    <dbReference type="NCBI Taxonomy" id="181527"/>
    <lineage>
        <taxon>Eukaryota</taxon>
        <taxon>Fungi</taxon>
        <taxon>Dikarya</taxon>
        <taxon>Basidiomycota</taxon>
        <taxon>Agaricomycotina</taxon>
        <taxon>Agaricomycetes</taxon>
        <taxon>Agaricomycetidae</taxon>
        <taxon>Agaricales</taxon>
        <taxon>Pluteineae</taxon>
        <taxon>Pluteaceae</taxon>
        <taxon>Pluteus</taxon>
    </lineage>
</organism>
<protein>
    <submittedName>
        <fullName evidence="1">Uncharacterized protein</fullName>
    </submittedName>
</protein>
<accession>A0ACD3B912</accession>
<proteinExistence type="predicted"/>
<sequence length="204" mass="23324">MATSQGHCYEVVLFGEFFSRDLKPILNRITLHSESSSPLHTREIVFEPLDAQQQRDKGTEPILLRAKKELEEPNEPWILYSYLKPESARVHPEATVRPWATCQVIGDALSFAAALGYTRRSQIYKRGFVFRRGSLAIQMFQQEQIDPKTLQPIPALPDTLWEVEVKTASPIRNTQETPISQSIEAVLDVQTFMKGLLDLRRQDS</sequence>
<reference evidence="1 2" key="1">
    <citation type="journal article" date="2019" name="Nat. Ecol. Evol.">
        <title>Megaphylogeny resolves global patterns of mushroom evolution.</title>
        <authorList>
            <person name="Varga T."/>
            <person name="Krizsan K."/>
            <person name="Foldi C."/>
            <person name="Dima B."/>
            <person name="Sanchez-Garcia M."/>
            <person name="Sanchez-Ramirez S."/>
            <person name="Szollosi G.J."/>
            <person name="Szarkandi J.G."/>
            <person name="Papp V."/>
            <person name="Albert L."/>
            <person name="Andreopoulos W."/>
            <person name="Angelini C."/>
            <person name="Antonin V."/>
            <person name="Barry K.W."/>
            <person name="Bougher N.L."/>
            <person name="Buchanan P."/>
            <person name="Buyck B."/>
            <person name="Bense V."/>
            <person name="Catcheside P."/>
            <person name="Chovatia M."/>
            <person name="Cooper J."/>
            <person name="Damon W."/>
            <person name="Desjardin D."/>
            <person name="Finy P."/>
            <person name="Geml J."/>
            <person name="Haridas S."/>
            <person name="Hughes K."/>
            <person name="Justo A."/>
            <person name="Karasinski D."/>
            <person name="Kautmanova I."/>
            <person name="Kiss B."/>
            <person name="Kocsube S."/>
            <person name="Kotiranta H."/>
            <person name="LaButti K.M."/>
            <person name="Lechner B.E."/>
            <person name="Liimatainen K."/>
            <person name="Lipzen A."/>
            <person name="Lukacs Z."/>
            <person name="Mihaltcheva S."/>
            <person name="Morgado L.N."/>
            <person name="Niskanen T."/>
            <person name="Noordeloos M.E."/>
            <person name="Ohm R.A."/>
            <person name="Ortiz-Santana B."/>
            <person name="Ovrebo C."/>
            <person name="Racz N."/>
            <person name="Riley R."/>
            <person name="Savchenko A."/>
            <person name="Shiryaev A."/>
            <person name="Soop K."/>
            <person name="Spirin V."/>
            <person name="Szebenyi C."/>
            <person name="Tomsovsky M."/>
            <person name="Tulloss R.E."/>
            <person name="Uehling J."/>
            <person name="Grigoriev I.V."/>
            <person name="Vagvolgyi C."/>
            <person name="Papp T."/>
            <person name="Martin F.M."/>
            <person name="Miettinen O."/>
            <person name="Hibbett D.S."/>
            <person name="Nagy L.G."/>
        </authorList>
    </citation>
    <scope>NUCLEOTIDE SEQUENCE [LARGE SCALE GENOMIC DNA]</scope>
    <source>
        <strain evidence="1 2">NL-1719</strain>
    </source>
</reference>
<keyword evidence="2" id="KW-1185">Reference proteome</keyword>
<name>A0ACD3B912_9AGAR</name>
<dbReference type="EMBL" id="ML208268">
    <property type="protein sequence ID" value="TFK74411.1"/>
    <property type="molecule type" value="Genomic_DNA"/>
</dbReference>
<evidence type="ECO:0000313" key="2">
    <source>
        <dbReference type="Proteomes" id="UP000308600"/>
    </source>
</evidence>